<dbReference type="InterPro" id="IPR031601">
    <property type="entry name" value="CCD48"/>
</dbReference>
<dbReference type="EMBL" id="CAAE01014528">
    <property type="protein sequence ID" value="CAF96951.1"/>
    <property type="molecule type" value="Genomic_DNA"/>
</dbReference>
<reference evidence="2" key="2">
    <citation type="submission" date="2004-02" db="EMBL/GenBank/DDBJ databases">
        <authorList>
            <consortium name="Genoscope"/>
            <consortium name="Whitehead Institute Centre for Genome Research"/>
        </authorList>
    </citation>
    <scope>NUCLEOTIDE SEQUENCE</scope>
</reference>
<evidence type="ECO:0000256" key="1">
    <source>
        <dbReference type="SAM" id="MobiDB-lite"/>
    </source>
</evidence>
<feature type="region of interest" description="Disordered" evidence="1">
    <location>
        <begin position="177"/>
        <end position="197"/>
    </location>
</feature>
<dbReference type="AlphaFoldDB" id="Q4SQY1"/>
<evidence type="ECO:0000313" key="2">
    <source>
        <dbReference type="EMBL" id="CAF96951.1"/>
    </source>
</evidence>
<dbReference type="Pfam" id="PF15799">
    <property type="entry name" value="CCD48"/>
    <property type="match status" value="2"/>
</dbReference>
<protein>
    <submittedName>
        <fullName evidence="2">(spotted green pufferfish) hypothetical protein</fullName>
    </submittedName>
</protein>
<feature type="compositionally biased region" description="Polar residues" evidence="1">
    <location>
        <begin position="177"/>
        <end position="189"/>
    </location>
</feature>
<gene>
    <name evidence="2" type="ORF">GSTENG00014166001</name>
</gene>
<feature type="region of interest" description="Disordered" evidence="1">
    <location>
        <begin position="85"/>
        <end position="104"/>
    </location>
</feature>
<reference evidence="2" key="1">
    <citation type="journal article" date="2004" name="Nature">
        <title>Genome duplication in the teleost fish Tetraodon nigroviridis reveals the early vertebrate proto-karyotype.</title>
        <authorList>
            <person name="Jaillon O."/>
            <person name="Aury J.-M."/>
            <person name="Brunet F."/>
            <person name="Petit J.-L."/>
            <person name="Stange-Thomann N."/>
            <person name="Mauceli E."/>
            <person name="Bouneau L."/>
            <person name="Fischer C."/>
            <person name="Ozouf-Costaz C."/>
            <person name="Bernot A."/>
            <person name="Nicaud S."/>
            <person name="Jaffe D."/>
            <person name="Fisher S."/>
            <person name="Lutfalla G."/>
            <person name="Dossat C."/>
            <person name="Segurens B."/>
            <person name="Dasilva C."/>
            <person name="Salanoubat M."/>
            <person name="Levy M."/>
            <person name="Boudet N."/>
            <person name="Castellano S."/>
            <person name="Anthouard V."/>
            <person name="Jubin C."/>
            <person name="Castelli V."/>
            <person name="Katinka M."/>
            <person name="Vacherie B."/>
            <person name="Biemont C."/>
            <person name="Skalli Z."/>
            <person name="Cattolico L."/>
            <person name="Poulain J."/>
            <person name="De Berardinis V."/>
            <person name="Cruaud C."/>
            <person name="Duprat S."/>
            <person name="Brottier P."/>
            <person name="Coutanceau J.-P."/>
            <person name="Gouzy J."/>
            <person name="Parra G."/>
            <person name="Lardier G."/>
            <person name="Chapple C."/>
            <person name="McKernan K.J."/>
            <person name="McEwan P."/>
            <person name="Bosak S."/>
            <person name="Kellis M."/>
            <person name="Volff J.-N."/>
            <person name="Guigo R."/>
            <person name="Zody M.C."/>
            <person name="Mesirov J."/>
            <person name="Lindblad-Toh K."/>
            <person name="Birren B."/>
            <person name="Nusbaum C."/>
            <person name="Kahn D."/>
            <person name="Robinson-Rechavi M."/>
            <person name="Laudet V."/>
            <person name="Schachter V."/>
            <person name="Quetier F."/>
            <person name="Saurin W."/>
            <person name="Scarpelli C."/>
            <person name="Wincker P."/>
            <person name="Lander E.S."/>
            <person name="Weissenbach J."/>
            <person name="Roest Crollius H."/>
        </authorList>
    </citation>
    <scope>NUCLEOTIDE SEQUENCE [LARGE SCALE GENOMIC DNA]</scope>
</reference>
<comment type="caution">
    <text evidence="2">The sequence shown here is derived from an EMBL/GenBank/DDBJ whole genome shotgun (WGS) entry which is preliminary data.</text>
</comment>
<accession>Q4SQY1</accession>
<name>Q4SQY1_TETNG</name>
<proteinExistence type="predicted"/>
<dbReference type="KEGG" id="tng:GSTEN00014166G001"/>
<dbReference type="OrthoDB" id="10054715at2759"/>
<sequence>MDRASSRVQPSPRAARKSEWLRSALAHHHCPDPSAENEIVVLATGIDQYLQEVFHHLAYPNRNDTLTAEDFLTLCAVLGLSGADKRKRSEQEGPGGGREREEDEEFLDVCSELPGQLSFKDFHSRLCGYFRVRSARKGAEACAWRLPVTEDTELLERQIRLRWPRVRRRKCVSFDLTKNQNKPDSSLAKSRTAENPEPDEVLALRELVEDLRSALQGSDARCLALEVALRRARSHNLPNYPTSSLNATFPTQNTSLTFRNGKLVPTQTIRGQRNPSVSECARKVPRRRRDTRDPLVRELKLIRASRDGQLEEAIKFNERLEEELRWAYQEVHKLQGLESALRRENTLIRRRAEEAREALRLGLEKVRMIQEQAASVPQFQSRISQLESELHQYRCQNRLVHPPGLHDNKRCCSWNGQTTEQPEGSRMIEKGKSEEDKDVIVVEDKGKARLSLLEEKISDALSLLLQLRNQNVPRGTLGKIVMETLDIQLRFCRWLMPCVPTCPQRI</sequence>
<organism evidence="2">
    <name type="scientific">Tetraodon nigroviridis</name>
    <name type="common">Spotted green pufferfish</name>
    <name type="synonym">Chelonodon nigroviridis</name>
    <dbReference type="NCBI Taxonomy" id="99883"/>
    <lineage>
        <taxon>Eukaryota</taxon>
        <taxon>Metazoa</taxon>
        <taxon>Chordata</taxon>
        <taxon>Craniata</taxon>
        <taxon>Vertebrata</taxon>
        <taxon>Euteleostomi</taxon>
        <taxon>Actinopterygii</taxon>
        <taxon>Neopterygii</taxon>
        <taxon>Teleostei</taxon>
        <taxon>Neoteleostei</taxon>
        <taxon>Acanthomorphata</taxon>
        <taxon>Eupercaria</taxon>
        <taxon>Tetraodontiformes</taxon>
        <taxon>Tetradontoidea</taxon>
        <taxon>Tetraodontidae</taxon>
        <taxon>Tetraodon</taxon>
    </lineage>
</organism>